<protein>
    <submittedName>
        <fullName evidence="8">Fuzzy planar cell polarity protein</fullName>
    </submittedName>
</protein>
<evidence type="ECO:0000313" key="9">
    <source>
        <dbReference type="Proteomes" id="UP000472273"/>
    </source>
</evidence>
<evidence type="ECO:0000259" key="6">
    <source>
        <dbReference type="Pfam" id="PF19037"/>
    </source>
</evidence>
<evidence type="ECO:0000256" key="4">
    <source>
        <dbReference type="ARBA" id="ARBA00023212"/>
    </source>
</evidence>
<organism evidence="8 9">
    <name type="scientific">Pseudonaja textilis</name>
    <name type="common">Eastern brown snake</name>
    <dbReference type="NCBI Taxonomy" id="8673"/>
    <lineage>
        <taxon>Eukaryota</taxon>
        <taxon>Metazoa</taxon>
        <taxon>Chordata</taxon>
        <taxon>Craniata</taxon>
        <taxon>Vertebrata</taxon>
        <taxon>Euteleostomi</taxon>
        <taxon>Lepidosauria</taxon>
        <taxon>Squamata</taxon>
        <taxon>Bifurcata</taxon>
        <taxon>Unidentata</taxon>
        <taxon>Episquamata</taxon>
        <taxon>Toxicofera</taxon>
        <taxon>Serpentes</taxon>
        <taxon>Colubroidea</taxon>
        <taxon>Elapidae</taxon>
        <taxon>Hydrophiinae</taxon>
        <taxon>Pseudonaja</taxon>
    </lineage>
</organism>
<dbReference type="OMA" id="ILTESWA"/>
<evidence type="ECO:0000313" key="8">
    <source>
        <dbReference type="Ensembl" id="ENSPTXP00000024282.1"/>
    </source>
</evidence>
<dbReference type="PANTHER" id="PTHR13559">
    <property type="entry name" value="INTRACELLULAR TRAFFIC PROTEIN-RELATED"/>
    <property type="match status" value="1"/>
</dbReference>
<reference evidence="8" key="2">
    <citation type="submission" date="2025-09" db="UniProtKB">
        <authorList>
            <consortium name="Ensembl"/>
        </authorList>
    </citation>
    <scope>IDENTIFICATION</scope>
</reference>
<keyword evidence="3" id="KW-0963">Cytoplasm</keyword>
<gene>
    <name evidence="8" type="primary">FUZ</name>
</gene>
<evidence type="ECO:0000259" key="7">
    <source>
        <dbReference type="Pfam" id="PF19038"/>
    </source>
</evidence>
<feature type="domain" description="FUZ/MON1/HPS1 first Longin" evidence="5">
    <location>
        <begin position="11"/>
        <end position="134"/>
    </location>
</feature>
<dbReference type="InterPro" id="IPR043970">
    <property type="entry name" value="FUZ/MON1/HPS1_longin_3"/>
</dbReference>
<dbReference type="AlphaFoldDB" id="A0A670ZNC5"/>
<dbReference type="PANTHER" id="PTHR13559:SF1">
    <property type="entry name" value="PROTEIN FUZZY HOMOLOG"/>
    <property type="match status" value="1"/>
</dbReference>
<dbReference type="InterPro" id="IPR043971">
    <property type="entry name" value="FUZ/MON1/HPS1_longin_2"/>
</dbReference>
<accession>A0A670ZNC5</accession>
<name>A0A670ZNC5_PSETE</name>
<dbReference type="GO" id="GO:1905515">
    <property type="term" value="P:non-motile cilium assembly"/>
    <property type="evidence" value="ECO:0007669"/>
    <property type="project" value="Ensembl"/>
</dbReference>
<dbReference type="GO" id="GO:0045724">
    <property type="term" value="P:positive regulation of cilium assembly"/>
    <property type="evidence" value="ECO:0007669"/>
    <property type="project" value="Ensembl"/>
</dbReference>
<dbReference type="InterPro" id="IPR026069">
    <property type="entry name" value="Fuzzy"/>
</dbReference>
<reference evidence="8" key="1">
    <citation type="submission" date="2025-08" db="UniProtKB">
        <authorList>
            <consortium name="Ensembl"/>
        </authorList>
    </citation>
    <scope>IDENTIFICATION</scope>
</reference>
<dbReference type="Ensembl" id="ENSPTXT00000025031.1">
    <property type="protein sequence ID" value="ENSPTXP00000024282.1"/>
    <property type="gene ID" value="ENSPTXG00000016866.1"/>
</dbReference>
<keyword evidence="4" id="KW-0206">Cytoskeleton</keyword>
<dbReference type="Pfam" id="PF19036">
    <property type="entry name" value="Fuz_longin_1"/>
    <property type="match status" value="1"/>
</dbReference>
<keyword evidence="9" id="KW-1185">Reference proteome</keyword>
<comment type="subcellular location">
    <subcellularLocation>
        <location evidence="1">Cytoplasm</location>
        <location evidence="1">Cytoskeleton</location>
    </subcellularLocation>
</comment>
<dbReference type="Pfam" id="PF19037">
    <property type="entry name" value="Fuz_longin_2"/>
    <property type="match status" value="1"/>
</dbReference>
<dbReference type="GO" id="GO:0005856">
    <property type="term" value="C:cytoskeleton"/>
    <property type="evidence" value="ECO:0007669"/>
    <property type="project" value="UniProtKB-SubCell"/>
</dbReference>
<dbReference type="GO" id="GO:0030336">
    <property type="term" value="P:negative regulation of cell migration"/>
    <property type="evidence" value="ECO:0007669"/>
    <property type="project" value="Ensembl"/>
</dbReference>
<evidence type="ECO:0000256" key="3">
    <source>
        <dbReference type="ARBA" id="ARBA00022490"/>
    </source>
</evidence>
<dbReference type="GeneTree" id="ENSGT00390000010727"/>
<dbReference type="Proteomes" id="UP000472273">
    <property type="component" value="Unplaced"/>
</dbReference>
<evidence type="ECO:0000256" key="1">
    <source>
        <dbReference type="ARBA" id="ARBA00004245"/>
    </source>
</evidence>
<sequence length="382" mass="42828">MWEEAENSVILLCLTASSGVPLYCRSRGGSTKQQLPFSVIGSLNGVHMFGSNLDVQLIAARTENTHVMWKVFHNSVTLIVLSSEEDASDFSLGRLLENVFNAMVLILGLEELTNVRNIERLKKDLKSCYKLIDSFLERGKSFADLTQCVECIMMPSRAIMQECLEAFASAAESRFGCLLVGSHILCATEQWWQLAAPEAMLLVWLVRSLSPHSSRDLPVYLPQGSPTVPHRFLTFQLVPDMQIVLLCGPNPSLQCLTDEVSVLYFKCGGLLKSHPDLLLIGSEMSTKNRLCALRSFYALVTSLYFPCEKQEEYTVPLQEDFHAGFSHCPQHCYMVYTTHKAYVIHERQHQLFLIVKSDVPTFALRSLATCTLQALTAEDSAF</sequence>
<evidence type="ECO:0000256" key="2">
    <source>
        <dbReference type="ARBA" id="ARBA00008550"/>
    </source>
</evidence>
<evidence type="ECO:0000259" key="5">
    <source>
        <dbReference type="Pfam" id="PF19036"/>
    </source>
</evidence>
<feature type="domain" description="FUZ/MON1/HPS1 third Longin" evidence="7">
    <location>
        <begin position="281"/>
        <end position="378"/>
    </location>
</feature>
<dbReference type="GO" id="GO:0016192">
    <property type="term" value="P:vesicle-mediated transport"/>
    <property type="evidence" value="ECO:0007669"/>
    <property type="project" value="InterPro"/>
</dbReference>
<proteinExistence type="inferred from homology"/>
<dbReference type="InterPro" id="IPR043972">
    <property type="entry name" value="FUZ/MON1/HPS1_longin_1"/>
</dbReference>
<comment type="similarity">
    <text evidence="2">Belongs to the fuzzy family.</text>
</comment>
<dbReference type="Pfam" id="PF19038">
    <property type="entry name" value="Fuz_longin_3"/>
    <property type="match status" value="1"/>
</dbReference>
<feature type="domain" description="FUZ/MON1/HPS1 second Longin" evidence="6">
    <location>
        <begin position="173"/>
        <end position="258"/>
    </location>
</feature>
<dbReference type="GO" id="GO:0001843">
    <property type="term" value="P:neural tube closure"/>
    <property type="evidence" value="ECO:0007669"/>
    <property type="project" value="Ensembl"/>
</dbReference>